<accession>A0A6G7PWP3</accession>
<gene>
    <name evidence="2" type="ORF">G4V39_07470</name>
</gene>
<evidence type="ECO:0000313" key="3">
    <source>
        <dbReference type="Proteomes" id="UP000502179"/>
    </source>
</evidence>
<sequence>MRCPKCSYITFDYLAACPHCQTDLTPIRRALGNLLPLVGEADFLSDGRESPVPQEASEEINASPAPQEEVSSAGLSDIDVSDLVGAEGDEELFEELEKVDISALESEDFKKALDEILKEKS</sequence>
<evidence type="ECO:0000313" key="2">
    <source>
        <dbReference type="EMBL" id="QIJ72115.1"/>
    </source>
</evidence>
<dbReference type="AlphaFoldDB" id="A0A6G7PWP3"/>
<dbReference type="KEGG" id="tav:G4V39_07470"/>
<proteinExistence type="predicted"/>
<dbReference type="RefSeq" id="WP_166032333.1">
    <property type="nucleotide sequence ID" value="NZ_CP048877.1"/>
</dbReference>
<dbReference type="Proteomes" id="UP000502179">
    <property type="component" value="Chromosome"/>
</dbReference>
<organism evidence="2 3">
    <name type="scientific">Thermosulfuriphilus ammonigenes</name>
    <dbReference type="NCBI Taxonomy" id="1936021"/>
    <lineage>
        <taxon>Bacteria</taxon>
        <taxon>Pseudomonadati</taxon>
        <taxon>Thermodesulfobacteriota</taxon>
        <taxon>Thermodesulfobacteria</taxon>
        <taxon>Thermodesulfobacteriales</taxon>
        <taxon>Thermodesulfobacteriaceae</taxon>
        <taxon>Thermosulfuriphilus</taxon>
    </lineage>
</organism>
<keyword evidence="3" id="KW-1185">Reference proteome</keyword>
<evidence type="ECO:0000256" key="1">
    <source>
        <dbReference type="SAM" id="MobiDB-lite"/>
    </source>
</evidence>
<dbReference type="EMBL" id="CP048877">
    <property type="protein sequence ID" value="QIJ72115.1"/>
    <property type="molecule type" value="Genomic_DNA"/>
</dbReference>
<feature type="region of interest" description="Disordered" evidence="1">
    <location>
        <begin position="45"/>
        <end position="76"/>
    </location>
</feature>
<name>A0A6G7PWP3_9BACT</name>
<protein>
    <submittedName>
        <fullName evidence="2">Uncharacterized protein</fullName>
    </submittedName>
</protein>
<reference evidence="2 3" key="1">
    <citation type="submission" date="2020-02" db="EMBL/GenBank/DDBJ databases">
        <title>Genome analysis of Thermosulfuriphilus ammonigenes ST65T, an anaerobic thermophilic chemolithoautotrophic bacterium isolated from a deep-sea hydrothermal vent.</title>
        <authorList>
            <person name="Slobodkina G."/>
            <person name="Allioux M."/>
            <person name="Merkel A."/>
            <person name="Alain K."/>
            <person name="Jebbar M."/>
            <person name="Slobodkin A."/>
        </authorList>
    </citation>
    <scope>NUCLEOTIDE SEQUENCE [LARGE SCALE GENOMIC DNA]</scope>
    <source>
        <strain evidence="2 3">ST65</strain>
    </source>
</reference>